<organism evidence="2 3">
    <name type="scientific">Apiotrichum porosum</name>
    <dbReference type="NCBI Taxonomy" id="105984"/>
    <lineage>
        <taxon>Eukaryota</taxon>
        <taxon>Fungi</taxon>
        <taxon>Dikarya</taxon>
        <taxon>Basidiomycota</taxon>
        <taxon>Agaricomycotina</taxon>
        <taxon>Tremellomycetes</taxon>
        <taxon>Trichosporonales</taxon>
        <taxon>Trichosporonaceae</taxon>
        <taxon>Apiotrichum</taxon>
    </lineage>
</organism>
<keyword evidence="3" id="KW-1185">Reference proteome</keyword>
<dbReference type="Proteomes" id="UP000279236">
    <property type="component" value="Unassembled WGS sequence"/>
</dbReference>
<dbReference type="AlphaFoldDB" id="A0A427Y5H1"/>
<reference evidence="2 3" key="1">
    <citation type="submission" date="2018-11" db="EMBL/GenBank/DDBJ databases">
        <title>Genome sequence of Apiotrichum porosum DSM 27194.</title>
        <authorList>
            <person name="Aliyu H."/>
            <person name="Gorte O."/>
            <person name="Ochsenreither K."/>
        </authorList>
    </citation>
    <scope>NUCLEOTIDE SEQUENCE [LARGE SCALE GENOMIC DNA]</scope>
    <source>
        <strain evidence="2 3">DSM 27194</strain>
    </source>
</reference>
<accession>A0A427Y5H1</accession>
<dbReference type="EMBL" id="RSCE01000002">
    <property type="protein sequence ID" value="RSH86326.1"/>
    <property type="molecule type" value="Genomic_DNA"/>
</dbReference>
<feature type="compositionally biased region" description="Polar residues" evidence="1">
    <location>
        <begin position="176"/>
        <end position="185"/>
    </location>
</feature>
<name>A0A427Y5H1_9TREE</name>
<feature type="region of interest" description="Disordered" evidence="1">
    <location>
        <begin position="174"/>
        <end position="206"/>
    </location>
</feature>
<comment type="caution">
    <text evidence="2">The sequence shown here is derived from an EMBL/GenBank/DDBJ whole genome shotgun (WGS) entry which is preliminary data.</text>
</comment>
<gene>
    <name evidence="2" type="ORF">EHS24_004570</name>
</gene>
<dbReference type="RefSeq" id="XP_028479111.1">
    <property type="nucleotide sequence ID" value="XM_028620139.1"/>
</dbReference>
<evidence type="ECO:0000256" key="1">
    <source>
        <dbReference type="SAM" id="MobiDB-lite"/>
    </source>
</evidence>
<evidence type="ECO:0000313" key="2">
    <source>
        <dbReference type="EMBL" id="RSH86326.1"/>
    </source>
</evidence>
<dbReference type="GeneID" id="39589113"/>
<sequence length="206" mass="22450">MLSQPFLPRVVSLISLSLSDLRQAPRGHSTPNMDTTSVDLVQLSDLLGHINLEKAHVDLVMPKPPSTEPSVTSIRVTALSSGVPDTDEGDLSLNTLLPSQAIEFEQRGMGGGIVDDSDSDDEEVEQVFVPPTEEELKAFVSRIDAWRTQVGRTGPTQLRRNHACLHLARLMRQQADGLSSTSQGSDKGRYPPTESHPSPRLLPTQP</sequence>
<proteinExistence type="predicted"/>
<evidence type="ECO:0000313" key="3">
    <source>
        <dbReference type="Proteomes" id="UP000279236"/>
    </source>
</evidence>
<protein>
    <submittedName>
        <fullName evidence="2">Uncharacterized protein</fullName>
    </submittedName>
</protein>